<dbReference type="Pfam" id="PF22939">
    <property type="entry name" value="WHD_GPIID"/>
    <property type="match status" value="1"/>
</dbReference>
<evidence type="ECO:0000313" key="6">
    <source>
        <dbReference type="Proteomes" id="UP000297245"/>
    </source>
</evidence>
<name>A0A4S8KQI0_DENBC</name>
<proteinExistence type="predicted"/>
<organism evidence="5 6">
    <name type="scientific">Dendrothele bispora (strain CBS 962.96)</name>
    <dbReference type="NCBI Taxonomy" id="1314807"/>
    <lineage>
        <taxon>Eukaryota</taxon>
        <taxon>Fungi</taxon>
        <taxon>Dikarya</taxon>
        <taxon>Basidiomycota</taxon>
        <taxon>Agaricomycotina</taxon>
        <taxon>Agaricomycetes</taxon>
        <taxon>Agaricomycetidae</taxon>
        <taxon>Agaricales</taxon>
        <taxon>Agaricales incertae sedis</taxon>
        <taxon>Dendrothele</taxon>
    </lineage>
</organism>
<dbReference type="PROSITE" id="PS50088">
    <property type="entry name" value="ANK_REPEAT"/>
    <property type="match status" value="2"/>
</dbReference>
<dbReference type="Pfam" id="PF12796">
    <property type="entry name" value="Ank_2"/>
    <property type="match status" value="1"/>
</dbReference>
<keyword evidence="2 3" id="KW-0040">ANK repeat</keyword>
<feature type="domain" description="GPI inositol-deacylase winged helix" evidence="4">
    <location>
        <begin position="27"/>
        <end position="120"/>
    </location>
</feature>
<evidence type="ECO:0000256" key="1">
    <source>
        <dbReference type="ARBA" id="ARBA00022737"/>
    </source>
</evidence>
<protein>
    <submittedName>
        <fullName evidence="5">Ankyrin</fullName>
    </submittedName>
</protein>
<dbReference type="PROSITE" id="PS50297">
    <property type="entry name" value="ANK_REP_REGION"/>
    <property type="match status" value="2"/>
</dbReference>
<dbReference type="SUPFAM" id="SSF48403">
    <property type="entry name" value="Ankyrin repeat"/>
    <property type="match status" value="1"/>
</dbReference>
<gene>
    <name evidence="5" type="ORF">K435DRAFT_701476</name>
</gene>
<keyword evidence="1" id="KW-0677">Repeat</keyword>
<dbReference type="PANTHER" id="PTHR24171">
    <property type="entry name" value="ANKYRIN REPEAT DOMAIN-CONTAINING PROTEIN 39-RELATED"/>
    <property type="match status" value="1"/>
</dbReference>
<feature type="repeat" description="ANK" evidence="3">
    <location>
        <begin position="281"/>
        <end position="313"/>
    </location>
</feature>
<dbReference type="InterPro" id="IPR054471">
    <property type="entry name" value="GPIID_WHD"/>
</dbReference>
<reference evidence="5 6" key="1">
    <citation type="journal article" date="2019" name="Nat. Ecol. Evol.">
        <title>Megaphylogeny resolves global patterns of mushroom evolution.</title>
        <authorList>
            <person name="Varga T."/>
            <person name="Krizsan K."/>
            <person name="Foldi C."/>
            <person name="Dima B."/>
            <person name="Sanchez-Garcia M."/>
            <person name="Sanchez-Ramirez S."/>
            <person name="Szollosi G.J."/>
            <person name="Szarkandi J.G."/>
            <person name="Papp V."/>
            <person name="Albert L."/>
            <person name="Andreopoulos W."/>
            <person name="Angelini C."/>
            <person name="Antonin V."/>
            <person name="Barry K.W."/>
            <person name="Bougher N.L."/>
            <person name="Buchanan P."/>
            <person name="Buyck B."/>
            <person name="Bense V."/>
            <person name="Catcheside P."/>
            <person name="Chovatia M."/>
            <person name="Cooper J."/>
            <person name="Damon W."/>
            <person name="Desjardin D."/>
            <person name="Finy P."/>
            <person name="Geml J."/>
            <person name="Haridas S."/>
            <person name="Hughes K."/>
            <person name="Justo A."/>
            <person name="Karasinski D."/>
            <person name="Kautmanova I."/>
            <person name="Kiss B."/>
            <person name="Kocsube S."/>
            <person name="Kotiranta H."/>
            <person name="LaButti K.M."/>
            <person name="Lechner B.E."/>
            <person name="Liimatainen K."/>
            <person name="Lipzen A."/>
            <person name="Lukacs Z."/>
            <person name="Mihaltcheva S."/>
            <person name="Morgado L.N."/>
            <person name="Niskanen T."/>
            <person name="Noordeloos M.E."/>
            <person name="Ohm R.A."/>
            <person name="Ortiz-Santana B."/>
            <person name="Ovrebo C."/>
            <person name="Racz N."/>
            <person name="Riley R."/>
            <person name="Savchenko A."/>
            <person name="Shiryaev A."/>
            <person name="Soop K."/>
            <person name="Spirin V."/>
            <person name="Szebenyi C."/>
            <person name="Tomsovsky M."/>
            <person name="Tulloss R.E."/>
            <person name="Uehling J."/>
            <person name="Grigoriev I.V."/>
            <person name="Vagvolgyi C."/>
            <person name="Papp T."/>
            <person name="Martin F.M."/>
            <person name="Miettinen O."/>
            <person name="Hibbett D.S."/>
            <person name="Nagy L.G."/>
        </authorList>
    </citation>
    <scope>NUCLEOTIDE SEQUENCE [LARGE SCALE GENOMIC DNA]</scope>
    <source>
        <strain evidence="5 6">CBS 962.96</strain>
    </source>
</reference>
<dbReference type="SMART" id="SM00248">
    <property type="entry name" value="ANK"/>
    <property type="match status" value="5"/>
</dbReference>
<dbReference type="EMBL" id="ML180325">
    <property type="protein sequence ID" value="THU77841.1"/>
    <property type="molecule type" value="Genomic_DNA"/>
</dbReference>
<sequence length="402" mass="44576">IRAALKKLPQTLEETYHQLLENITKDNRDDAKSLLQWLAFSMEPVTVGMAKEIFAIDIKEKLFSEDDRPDDLQSAIENTLGSTFVTIRSTYGVELELVLAHPSVKEYVLETVKHESDFYLNEKLAHEFIGQSCVIYLLHCGNDEKKCIDLKEFQLAEYASRNWSSHIVLVGEEIDIQNILHMLNVQKGPYINWLRVHEPDKLWGRNQWELQLHQVQQPLYYACYLRLYQVVKTLLDKNINVNIQGGGEYGCPLQAASFQGNEVIVKTLLKAGADVNAPGVEYGSPLQAASFQGNETIVKTLLEAGADVNAPGGKYGSALQAASYRDDPTIVKTFLEAAADINAPGGGYGSTLQAASYMQLQNAGVVKTLLEAGADVNAHNGRYKNALQAAQTFQNAAKVEIL</sequence>
<evidence type="ECO:0000259" key="4">
    <source>
        <dbReference type="Pfam" id="PF22939"/>
    </source>
</evidence>
<dbReference type="OrthoDB" id="7464126at2759"/>
<accession>A0A4S8KQI0</accession>
<dbReference type="InterPro" id="IPR036770">
    <property type="entry name" value="Ankyrin_rpt-contain_sf"/>
</dbReference>
<evidence type="ECO:0000313" key="5">
    <source>
        <dbReference type="EMBL" id="THU77841.1"/>
    </source>
</evidence>
<keyword evidence="6" id="KW-1185">Reference proteome</keyword>
<feature type="non-terminal residue" evidence="5">
    <location>
        <position position="1"/>
    </location>
</feature>
<evidence type="ECO:0000256" key="3">
    <source>
        <dbReference type="PROSITE-ProRule" id="PRU00023"/>
    </source>
</evidence>
<feature type="repeat" description="ANK" evidence="3">
    <location>
        <begin position="248"/>
        <end position="280"/>
    </location>
</feature>
<dbReference type="AlphaFoldDB" id="A0A4S8KQI0"/>
<dbReference type="Gene3D" id="1.25.40.20">
    <property type="entry name" value="Ankyrin repeat-containing domain"/>
    <property type="match status" value="1"/>
</dbReference>
<dbReference type="Proteomes" id="UP000297245">
    <property type="component" value="Unassembled WGS sequence"/>
</dbReference>
<dbReference type="InterPro" id="IPR002110">
    <property type="entry name" value="Ankyrin_rpt"/>
</dbReference>
<evidence type="ECO:0000256" key="2">
    <source>
        <dbReference type="ARBA" id="ARBA00023043"/>
    </source>
</evidence>